<dbReference type="EMBL" id="CM009749">
    <property type="protein sequence ID" value="PUZ77382.1"/>
    <property type="molecule type" value="Genomic_DNA"/>
</dbReference>
<dbReference type="Gramene" id="PUZ77382">
    <property type="protein sequence ID" value="PUZ77382"/>
    <property type="gene ID" value="GQ55_1G366900"/>
</dbReference>
<reference evidence="2 3" key="1">
    <citation type="submission" date="2018-04" db="EMBL/GenBank/DDBJ databases">
        <title>WGS assembly of Panicum hallii var. hallii HAL2.</title>
        <authorList>
            <person name="Lovell J."/>
            <person name="Jenkins J."/>
            <person name="Lowry D."/>
            <person name="Mamidi S."/>
            <person name="Sreedasyam A."/>
            <person name="Weng X."/>
            <person name="Barry K."/>
            <person name="Bonette J."/>
            <person name="Campitelli B."/>
            <person name="Daum C."/>
            <person name="Gordon S."/>
            <person name="Gould B."/>
            <person name="Lipzen A."/>
            <person name="MacQueen A."/>
            <person name="Palacio-Mejia J."/>
            <person name="Plott C."/>
            <person name="Shakirov E."/>
            <person name="Shu S."/>
            <person name="Yoshinaga Y."/>
            <person name="Zane M."/>
            <person name="Rokhsar D."/>
            <person name="Grimwood J."/>
            <person name="Schmutz J."/>
            <person name="Juenger T."/>
        </authorList>
    </citation>
    <scope>NUCLEOTIDE SEQUENCE [LARGE SCALE GENOMIC DNA]</scope>
    <source>
        <strain evidence="3">cv. HAL2</strain>
    </source>
</reference>
<organism evidence="2 3">
    <name type="scientific">Panicum hallii var. hallii</name>
    <dbReference type="NCBI Taxonomy" id="1504633"/>
    <lineage>
        <taxon>Eukaryota</taxon>
        <taxon>Viridiplantae</taxon>
        <taxon>Streptophyta</taxon>
        <taxon>Embryophyta</taxon>
        <taxon>Tracheophyta</taxon>
        <taxon>Spermatophyta</taxon>
        <taxon>Magnoliopsida</taxon>
        <taxon>Liliopsida</taxon>
        <taxon>Poales</taxon>
        <taxon>Poaceae</taxon>
        <taxon>PACMAD clade</taxon>
        <taxon>Panicoideae</taxon>
        <taxon>Panicodae</taxon>
        <taxon>Paniceae</taxon>
        <taxon>Panicinae</taxon>
        <taxon>Panicum</taxon>
        <taxon>Panicum sect. Panicum</taxon>
    </lineage>
</organism>
<accession>A0A2T7FBE2</accession>
<sequence length="116" mass="12649">MFWGSGAAPEQPESRARAAATDLCSARPVPPSDPRELPSTSVILRVRLLLTARATTARAPPEMLPGPRAEQLAIAKTRADLLHKEEEISRTCVHLLETREQFIEPASGGGREAKER</sequence>
<protein>
    <submittedName>
        <fullName evidence="2">Uncharacterized protein</fullName>
    </submittedName>
</protein>
<proteinExistence type="predicted"/>
<evidence type="ECO:0000256" key="1">
    <source>
        <dbReference type="SAM" id="MobiDB-lite"/>
    </source>
</evidence>
<evidence type="ECO:0000313" key="2">
    <source>
        <dbReference type="EMBL" id="PUZ77382.1"/>
    </source>
</evidence>
<name>A0A2T7FBE2_9POAL</name>
<dbReference type="AlphaFoldDB" id="A0A2T7FBE2"/>
<keyword evidence="3" id="KW-1185">Reference proteome</keyword>
<evidence type="ECO:0000313" key="3">
    <source>
        <dbReference type="Proteomes" id="UP000244336"/>
    </source>
</evidence>
<dbReference type="Proteomes" id="UP000244336">
    <property type="component" value="Chromosome 1"/>
</dbReference>
<feature type="region of interest" description="Disordered" evidence="1">
    <location>
        <begin position="1"/>
        <end position="38"/>
    </location>
</feature>
<gene>
    <name evidence="2" type="ORF">GQ55_1G366900</name>
</gene>